<dbReference type="InterPro" id="IPR022642">
    <property type="entry name" value="CheR_C"/>
</dbReference>
<evidence type="ECO:0000259" key="1">
    <source>
        <dbReference type="PROSITE" id="PS50123"/>
    </source>
</evidence>
<dbReference type="EMBL" id="FMYP01000054">
    <property type="protein sequence ID" value="SDC82554.1"/>
    <property type="molecule type" value="Genomic_DNA"/>
</dbReference>
<sequence length="274" mass="31576">MYEIGIVDTRNVIKTIKEVFGYDFTDYAITTFRRRLDVVINNNKLRDADALLQKLQNEKPFFDQFLFDISVDTTEMFRDPSLWRYLKDRIIPEIAKGSTKTKIWVAGWDSGEELYSLAIILKEMGLLDQVQIYATSFSDAKLSRTKEGIIDPKQIEVNEANYERYNGSSAYANYYSLKNGIPVIDKALIENVTFIKQNTIFDNSPSGIRLILFRNQMIYYNQVMCDRVMKIMANSLVPGGYCIVGIRESLESLGLSAPFSLFDDMEKVYKKKNS</sequence>
<dbReference type="PANTHER" id="PTHR24422:SF8">
    <property type="entry name" value="CHEMOTAXIS PROTEIN"/>
    <property type="match status" value="1"/>
</dbReference>
<name>A0A1G6PSD3_9BACT</name>
<gene>
    <name evidence="2" type="ORF">SAMN05216323_105417</name>
</gene>
<dbReference type="SUPFAM" id="SSF53335">
    <property type="entry name" value="S-adenosyl-L-methionine-dependent methyltransferases"/>
    <property type="match status" value="1"/>
</dbReference>
<organism evidence="2 3">
    <name type="scientific">Williamwhitmania taraxaci</name>
    <dbReference type="NCBI Taxonomy" id="1640674"/>
    <lineage>
        <taxon>Bacteria</taxon>
        <taxon>Pseudomonadati</taxon>
        <taxon>Bacteroidota</taxon>
        <taxon>Bacteroidia</taxon>
        <taxon>Bacteroidales</taxon>
        <taxon>Williamwhitmaniaceae</taxon>
        <taxon>Williamwhitmania</taxon>
    </lineage>
</organism>
<dbReference type="Proteomes" id="UP000199452">
    <property type="component" value="Unassembled WGS sequence"/>
</dbReference>
<protein>
    <submittedName>
        <fullName evidence="2">Chemotaxis protein methyltransferase CheR</fullName>
    </submittedName>
</protein>
<dbReference type="InterPro" id="IPR029063">
    <property type="entry name" value="SAM-dependent_MTases_sf"/>
</dbReference>
<accession>A0A1G6PSD3</accession>
<evidence type="ECO:0000313" key="3">
    <source>
        <dbReference type="Proteomes" id="UP000199452"/>
    </source>
</evidence>
<reference evidence="2 3" key="1">
    <citation type="submission" date="2016-09" db="EMBL/GenBank/DDBJ databases">
        <authorList>
            <person name="Capua I."/>
            <person name="De Benedictis P."/>
            <person name="Joannis T."/>
            <person name="Lombin L.H."/>
            <person name="Cattoli G."/>
        </authorList>
    </citation>
    <scope>NUCLEOTIDE SEQUENCE [LARGE SCALE GENOMIC DNA]</scope>
    <source>
        <strain evidence="2 3">A7P-90m</strain>
    </source>
</reference>
<feature type="domain" description="CheR-type methyltransferase" evidence="1">
    <location>
        <begin position="1"/>
        <end position="272"/>
    </location>
</feature>
<dbReference type="PRINTS" id="PR00996">
    <property type="entry name" value="CHERMTFRASE"/>
</dbReference>
<keyword evidence="2" id="KW-0808">Transferase</keyword>
<dbReference type="Pfam" id="PF01739">
    <property type="entry name" value="CheR"/>
    <property type="match status" value="1"/>
</dbReference>
<dbReference type="OrthoDB" id="9816309at2"/>
<dbReference type="InterPro" id="IPR000780">
    <property type="entry name" value="CheR_MeTrfase"/>
</dbReference>
<evidence type="ECO:0000313" key="2">
    <source>
        <dbReference type="EMBL" id="SDC82554.1"/>
    </source>
</evidence>
<dbReference type="Gene3D" id="3.40.50.150">
    <property type="entry name" value="Vaccinia Virus protein VP39"/>
    <property type="match status" value="1"/>
</dbReference>
<dbReference type="GO" id="GO:0032259">
    <property type="term" value="P:methylation"/>
    <property type="evidence" value="ECO:0007669"/>
    <property type="project" value="UniProtKB-KW"/>
</dbReference>
<dbReference type="AlphaFoldDB" id="A0A1G6PSD3"/>
<proteinExistence type="predicted"/>
<dbReference type="SMART" id="SM00138">
    <property type="entry name" value="MeTrc"/>
    <property type="match status" value="1"/>
</dbReference>
<dbReference type="PROSITE" id="PS50123">
    <property type="entry name" value="CHER"/>
    <property type="match status" value="1"/>
</dbReference>
<dbReference type="InterPro" id="IPR050903">
    <property type="entry name" value="Bact_Chemotaxis_MeTrfase"/>
</dbReference>
<keyword evidence="2" id="KW-0489">Methyltransferase</keyword>
<dbReference type="RefSeq" id="WP_092439668.1">
    <property type="nucleotide sequence ID" value="NZ_FMYP01000054.1"/>
</dbReference>
<dbReference type="PANTHER" id="PTHR24422">
    <property type="entry name" value="CHEMOTAXIS PROTEIN METHYLTRANSFERASE"/>
    <property type="match status" value="1"/>
</dbReference>
<keyword evidence="3" id="KW-1185">Reference proteome</keyword>
<dbReference type="STRING" id="1640674.SAMN05216323_105417"/>
<dbReference type="GO" id="GO:0008757">
    <property type="term" value="F:S-adenosylmethionine-dependent methyltransferase activity"/>
    <property type="evidence" value="ECO:0007669"/>
    <property type="project" value="InterPro"/>
</dbReference>